<dbReference type="Gene3D" id="3.30.530.20">
    <property type="match status" value="1"/>
</dbReference>
<accession>A0A816N7C9</accession>
<protein>
    <submittedName>
        <fullName evidence="3">(rape) hypothetical protein</fullName>
    </submittedName>
</protein>
<dbReference type="PANTHER" id="PTHR33789:SF14">
    <property type="entry name" value="GENOME ASSEMBLY, CHROMOSOME: A01"/>
    <property type="match status" value="1"/>
</dbReference>
<evidence type="ECO:0000313" key="3">
    <source>
        <dbReference type="EMBL" id="CAF2031512.1"/>
    </source>
</evidence>
<reference evidence="3" key="1">
    <citation type="submission" date="2021-01" db="EMBL/GenBank/DDBJ databases">
        <authorList>
            <consortium name="Genoscope - CEA"/>
            <person name="William W."/>
        </authorList>
    </citation>
    <scope>NUCLEOTIDE SEQUENCE</scope>
</reference>
<dbReference type="SMR" id="A0A816N7C9"/>
<evidence type="ECO:0000256" key="1">
    <source>
        <dbReference type="ARBA" id="ARBA00004236"/>
    </source>
</evidence>
<dbReference type="CDD" id="cd07821">
    <property type="entry name" value="PYR_PYL_RCAR_like"/>
    <property type="match status" value="1"/>
</dbReference>
<dbReference type="GO" id="GO:0005886">
    <property type="term" value="C:plasma membrane"/>
    <property type="evidence" value="ECO:0007669"/>
    <property type="project" value="UniProtKB-SubCell"/>
</dbReference>
<gene>
    <name evidence="3" type="ORF">DARMORV10_C07P59380.1</name>
</gene>
<dbReference type="InterPro" id="IPR053249">
    <property type="entry name" value="LFS"/>
</dbReference>
<comment type="subcellular location">
    <subcellularLocation>
        <location evidence="1">Cell membrane</location>
    </subcellularLocation>
</comment>
<dbReference type="Pfam" id="PF10604">
    <property type="entry name" value="Polyketide_cyc2"/>
    <property type="match status" value="1"/>
</dbReference>
<dbReference type="InterPro" id="IPR023393">
    <property type="entry name" value="START-like_dom_sf"/>
</dbReference>
<dbReference type="PANTHER" id="PTHR33789">
    <property type="entry name" value="LACHRYMATORY-FACTOR SYNTHASE"/>
    <property type="match status" value="1"/>
</dbReference>
<dbReference type="AlphaFoldDB" id="A0A816N7C9"/>
<dbReference type="GO" id="GO:0004864">
    <property type="term" value="F:protein phosphatase inhibitor activity"/>
    <property type="evidence" value="ECO:0007669"/>
    <property type="project" value="UniProtKB-ARBA"/>
</dbReference>
<dbReference type="EMBL" id="HG994371">
    <property type="protein sequence ID" value="CAF2031512.1"/>
    <property type="molecule type" value="Genomic_DNA"/>
</dbReference>
<organism evidence="3">
    <name type="scientific">Brassica napus</name>
    <name type="common">Rape</name>
    <dbReference type="NCBI Taxonomy" id="3708"/>
    <lineage>
        <taxon>Eukaryota</taxon>
        <taxon>Viridiplantae</taxon>
        <taxon>Streptophyta</taxon>
        <taxon>Embryophyta</taxon>
        <taxon>Tracheophyta</taxon>
        <taxon>Spermatophyta</taxon>
        <taxon>Magnoliopsida</taxon>
        <taxon>eudicotyledons</taxon>
        <taxon>Gunneridae</taxon>
        <taxon>Pentapetalae</taxon>
        <taxon>rosids</taxon>
        <taxon>malvids</taxon>
        <taxon>Brassicales</taxon>
        <taxon>Brassicaceae</taxon>
        <taxon>Brassiceae</taxon>
        <taxon>Brassica</taxon>
    </lineage>
</organism>
<keyword evidence="2" id="KW-1003">Cell membrane</keyword>
<sequence length="159" mass="18622">MEQETAASKWEGKQAVQVNGVTEEQAWSVVSDFCNVHEWFPTVDTCHRVEGTDGQTSLVRYCASNKIKDEETKWAKERLVEIDPVGRCLSYTRSLRITWGSDLTWRRSKCCQWTVEMNRMEKSVESSGRLCPILLMVGRRKTLNPTWVFVFNIWRIKWK</sequence>
<dbReference type="SUPFAM" id="SSF55961">
    <property type="entry name" value="Bet v1-like"/>
    <property type="match status" value="1"/>
</dbReference>
<name>A0A816N7C9_BRANA</name>
<keyword evidence="2" id="KW-0472">Membrane</keyword>
<evidence type="ECO:0000256" key="2">
    <source>
        <dbReference type="ARBA" id="ARBA00022475"/>
    </source>
</evidence>
<dbReference type="Gramene" id="CDX72376">
    <property type="protein sequence ID" value="CDX72376"/>
    <property type="gene ID" value="GSBRNA2T00099869001"/>
</dbReference>
<proteinExistence type="predicted"/>
<dbReference type="Proteomes" id="UP001295469">
    <property type="component" value="Chromosome C07"/>
</dbReference>
<dbReference type="InterPro" id="IPR019587">
    <property type="entry name" value="Polyketide_cyclase/dehydratase"/>
</dbReference>